<protein>
    <submittedName>
        <fullName evidence="1">Uncharacterized protein</fullName>
    </submittedName>
</protein>
<dbReference type="Proteomes" id="UP000441754">
    <property type="component" value="Unassembled WGS sequence"/>
</dbReference>
<dbReference type="OrthoDB" id="241638at2"/>
<evidence type="ECO:0000313" key="1">
    <source>
        <dbReference type="EMBL" id="MRS61768.1"/>
    </source>
</evidence>
<dbReference type="AlphaFoldDB" id="A0A7K0EJZ4"/>
<gene>
    <name evidence="1" type="ORF">GJJ30_10760</name>
</gene>
<accession>A0A7K0EJZ4</accession>
<sequence>MKRRAFLAKSLAAVGAVSVLGATIKPERYVLYGDGVHDDTKALQAYFDGKEVFWAHIIDYQSPSGVARNITGKTLLLSDTIYLRNKIPTHVQRIKDCHVLAASGFKGDSVFHATADCPNRVLIDSCYIDGRNLVRAGLVFKNYA</sequence>
<organism evidence="1 2">
    <name type="scientific">Larkinella terrae</name>
    <dbReference type="NCBI Taxonomy" id="2025311"/>
    <lineage>
        <taxon>Bacteria</taxon>
        <taxon>Pseudomonadati</taxon>
        <taxon>Bacteroidota</taxon>
        <taxon>Cytophagia</taxon>
        <taxon>Cytophagales</taxon>
        <taxon>Spirosomataceae</taxon>
        <taxon>Larkinella</taxon>
    </lineage>
</organism>
<dbReference type="RefSeq" id="WP_154175160.1">
    <property type="nucleotide sequence ID" value="NZ_WJXZ01000006.1"/>
</dbReference>
<keyword evidence="2" id="KW-1185">Reference proteome</keyword>
<reference evidence="1 2" key="1">
    <citation type="journal article" date="2018" name="Antonie Van Leeuwenhoek">
        <title>Larkinella terrae sp. nov., isolated from soil on Jeju Island, South Korea.</title>
        <authorList>
            <person name="Ten L.N."/>
            <person name="Jeon J."/>
            <person name="Park S.J."/>
            <person name="Park S."/>
            <person name="Lee S.Y."/>
            <person name="Kim M.K."/>
            <person name="Jung H.Y."/>
        </authorList>
    </citation>
    <scope>NUCLEOTIDE SEQUENCE [LARGE SCALE GENOMIC DNA]</scope>
    <source>
        <strain evidence="1 2">KCTC 52001</strain>
    </source>
</reference>
<proteinExistence type="predicted"/>
<evidence type="ECO:0000313" key="2">
    <source>
        <dbReference type="Proteomes" id="UP000441754"/>
    </source>
</evidence>
<name>A0A7K0EJZ4_9BACT</name>
<comment type="caution">
    <text evidence="1">The sequence shown here is derived from an EMBL/GenBank/DDBJ whole genome shotgun (WGS) entry which is preliminary data.</text>
</comment>
<dbReference type="EMBL" id="WJXZ01000006">
    <property type="protein sequence ID" value="MRS61768.1"/>
    <property type="molecule type" value="Genomic_DNA"/>
</dbReference>